<dbReference type="GeneID" id="45123294"/>
<sequence length="91" mass="9948">MSGAIPRENPIMSASACAIGSPAPNRHATRGGRIRVTFRRGRRREFIMKRIGAFFIATWSAAAMLYLGRHSVPMIAMSGVIAFAGFDLLRP</sequence>
<keyword evidence="1" id="KW-0812">Transmembrane</keyword>
<dbReference type="EMBL" id="CP000085">
    <property type="protein sequence ID" value="ABC35907.1"/>
    <property type="molecule type" value="Genomic_DNA"/>
</dbReference>
<dbReference type="AlphaFoldDB" id="Q2T7K3"/>
<keyword evidence="1" id="KW-0472">Membrane</keyword>
<keyword evidence="3" id="KW-1185">Reference proteome</keyword>
<feature type="transmembrane region" description="Helical" evidence="1">
    <location>
        <begin position="72"/>
        <end position="89"/>
    </location>
</feature>
<evidence type="ECO:0000313" key="3">
    <source>
        <dbReference type="Proteomes" id="UP000001930"/>
    </source>
</evidence>
<accession>Q2T7K3</accession>
<keyword evidence="1" id="KW-1133">Transmembrane helix</keyword>
<evidence type="ECO:0000313" key="2">
    <source>
        <dbReference type="EMBL" id="ABC35907.1"/>
    </source>
</evidence>
<dbReference type="KEGG" id="bte:BTH_II0647"/>
<organism evidence="2 3">
    <name type="scientific">Burkholderia thailandensis (strain ATCC 700388 / DSM 13276 / CCUG 48851 / CIP 106301 / E264)</name>
    <dbReference type="NCBI Taxonomy" id="271848"/>
    <lineage>
        <taxon>Bacteria</taxon>
        <taxon>Pseudomonadati</taxon>
        <taxon>Pseudomonadota</taxon>
        <taxon>Betaproteobacteria</taxon>
        <taxon>Burkholderiales</taxon>
        <taxon>Burkholderiaceae</taxon>
        <taxon>Burkholderia</taxon>
        <taxon>pseudomallei group</taxon>
    </lineage>
</organism>
<reference evidence="2 3" key="1">
    <citation type="journal article" date="2005" name="BMC Genomics">
        <title>Bacterial genome adaptation to niches: divergence of the potential virulence genes in three Burkholderia species of different survival strategies.</title>
        <authorList>
            <person name="Kim H.S."/>
            <person name="Schell M.A."/>
            <person name="Yu Y."/>
            <person name="Ulrich R.L."/>
            <person name="Sarria S.H."/>
            <person name="Nierman W.C."/>
            <person name="DeShazer D."/>
        </authorList>
    </citation>
    <scope>NUCLEOTIDE SEQUENCE [LARGE SCALE GENOMIC DNA]</scope>
    <source>
        <strain evidence="3">ATCC 700388 / DSM 13276 / CCUG 48851 / CIP 106301 / E264</strain>
    </source>
</reference>
<feature type="transmembrane region" description="Helical" evidence="1">
    <location>
        <begin position="47"/>
        <end position="66"/>
    </location>
</feature>
<proteinExistence type="predicted"/>
<protein>
    <submittedName>
        <fullName evidence="2">Uncharacterized protein</fullName>
    </submittedName>
</protein>
<dbReference type="RefSeq" id="WP_011400972.1">
    <property type="nucleotide sequence ID" value="NC_007650.1"/>
</dbReference>
<dbReference type="HOGENOM" id="CLU_2421352_0_0_4"/>
<name>Q2T7K3_BURTA</name>
<gene>
    <name evidence="2" type="ordered locus">BTH_II0647</name>
</gene>
<evidence type="ECO:0000256" key="1">
    <source>
        <dbReference type="SAM" id="Phobius"/>
    </source>
</evidence>
<dbReference type="Proteomes" id="UP000001930">
    <property type="component" value="Chromosome II"/>
</dbReference>